<dbReference type="InterPro" id="IPR038268">
    <property type="entry name" value="RHH_sf"/>
</dbReference>
<evidence type="ECO:0000313" key="2">
    <source>
        <dbReference type="EMBL" id="RMA42365.1"/>
    </source>
</evidence>
<evidence type="ECO:0000259" key="1">
    <source>
        <dbReference type="Pfam" id="PF13467"/>
    </source>
</evidence>
<protein>
    <submittedName>
        <fullName evidence="2">Aryl-sulfate sulfotransferase</fullName>
    </submittedName>
</protein>
<dbReference type="AlphaFoldDB" id="A0A3L9Y4K4"/>
<organism evidence="2 3">
    <name type="scientific">Rhodophyticola porphyridii</name>
    <dbReference type="NCBI Taxonomy" id="1852017"/>
    <lineage>
        <taxon>Bacteria</taxon>
        <taxon>Pseudomonadati</taxon>
        <taxon>Pseudomonadota</taxon>
        <taxon>Alphaproteobacteria</taxon>
        <taxon>Rhodobacterales</taxon>
        <taxon>Roseobacteraceae</taxon>
        <taxon>Rhodophyticola</taxon>
    </lineage>
</organism>
<accession>A0A3L9Y4K4</accession>
<dbReference type="EMBL" id="RCNT01000004">
    <property type="protein sequence ID" value="RMA42365.1"/>
    <property type="molecule type" value="Genomic_DNA"/>
</dbReference>
<evidence type="ECO:0000313" key="3">
    <source>
        <dbReference type="Proteomes" id="UP000281343"/>
    </source>
</evidence>
<dbReference type="GO" id="GO:0016740">
    <property type="term" value="F:transferase activity"/>
    <property type="evidence" value="ECO:0007669"/>
    <property type="project" value="UniProtKB-KW"/>
</dbReference>
<keyword evidence="2" id="KW-0808">Transferase</keyword>
<sequence length="72" mass="8140">MNARPRKRSLTLRGHRTSVSLEDAFWEEFQRIALDRGLSVNELAAEVDEARGLESGLASAIRVYVLQTVARR</sequence>
<gene>
    <name evidence="2" type="ORF">D9R08_09695</name>
</gene>
<feature type="domain" description="Ribbon-helix-helix" evidence="1">
    <location>
        <begin position="5"/>
        <end position="68"/>
    </location>
</feature>
<dbReference type="Gene3D" id="1.10.3990.20">
    <property type="entry name" value="protein bp1543"/>
    <property type="match status" value="1"/>
</dbReference>
<dbReference type="Pfam" id="PF13467">
    <property type="entry name" value="RHH_4"/>
    <property type="match status" value="1"/>
</dbReference>
<proteinExistence type="predicted"/>
<reference evidence="2 3" key="1">
    <citation type="submission" date="2018-10" db="EMBL/GenBank/DDBJ databases">
        <authorList>
            <person name="Jung H.S."/>
            <person name="Jeon C.O."/>
        </authorList>
    </citation>
    <scope>NUCLEOTIDE SEQUENCE [LARGE SCALE GENOMIC DNA]</scope>
    <source>
        <strain evidence="2 3">MA-7-27</strain>
    </source>
</reference>
<keyword evidence="3" id="KW-1185">Reference proteome</keyword>
<dbReference type="Proteomes" id="UP000281343">
    <property type="component" value="Unassembled WGS sequence"/>
</dbReference>
<dbReference type="OrthoDB" id="7477016at2"/>
<comment type="caution">
    <text evidence="2">The sequence shown here is derived from an EMBL/GenBank/DDBJ whole genome shotgun (WGS) entry which is preliminary data.</text>
</comment>
<name>A0A3L9Y4K4_9RHOB</name>
<dbReference type="RefSeq" id="WP_121897845.1">
    <property type="nucleotide sequence ID" value="NZ_RCNT01000004.1"/>
</dbReference>
<dbReference type="InterPro" id="IPR027373">
    <property type="entry name" value="RHH_dom"/>
</dbReference>